<sequence>MSAFNRSTFSAAVALALCMNHASAQQFSWETGVNNGTIAPGGDPAATFRSYNQPAIDNAGLIVFRARSSAGSGAQISGVYQRDLSGPNPVVKLVARDDVVPDPNNTSYNGVPSSFTEFPSTPRIDQDTGLVATRGQHKPVWTYLLGATETRVGTSGIYAFPQGVGVTGASLLGSALEADQVTLSFPWYSVPGAILGTRFDQFPGSPAVTNGRYIVFKGNYTDPLDGLGRTGVYFRDVLGGTPTPYTGLIADSNTLVPNQPKGGSVKFGSTAPPSAANGLVYFTGLDIEEAPTLGGIYRAQIPASPPPLAPLALPLSVMVGIGDPVPGEPPGAVFNGLGEGLSVSSDGNLVAFWARWGTETFEKTLLCPTDGNADLIAFCNETYPDGLVVNIPVHQGIFIHDATSGITSAVARTQNDGVEDLLFWVFSGRPPGVGGTEDTDIEPARWRSSGFAALSFEVDQPTQVVFKAQRNGLVGLYLRESSVLELPLRTVAEVGTTPGTELDPLAPAGSLISSVGVEREGFRNGRLAITATMLYVDPIDPTITESWGGIYMSTGVIDLIFRDGFD</sequence>
<dbReference type="EMBL" id="FOVF01000034">
    <property type="protein sequence ID" value="SFN59235.1"/>
    <property type="molecule type" value="Genomic_DNA"/>
</dbReference>
<feature type="chain" id="PRO_5011453492" evidence="1">
    <location>
        <begin position="25"/>
        <end position="566"/>
    </location>
</feature>
<evidence type="ECO:0000313" key="2">
    <source>
        <dbReference type="EMBL" id="SFN59235.1"/>
    </source>
</evidence>
<dbReference type="RefSeq" id="WP_092410239.1">
    <property type="nucleotide sequence ID" value="NZ_FOVF01000034.1"/>
</dbReference>
<protein>
    <submittedName>
        <fullName evidence="2">Uncharacterized protein</fullName>
    </submittedName>
</protein>
<keyword evidence="3" id="KW-1185">Reference proteome</keyword>
<dbReference type="Proteomes" id="UP000198575">
    <property type="component" value="Unassembled WGS sequence"/>
</dbReference>
<name>A0A1I5A9T5_9GAMM</name>
<accession>A0A1I5A9T5</accession>
<organism evidence="2 3">
    <name type="scientific">Dokdonella immobilis</name>
    <dbReference type="NCBI Taxonomy" id="578942"/>
    <lineage>
        <taxon>Bacteria</taxon>
        <taxon>Pseudomonadati</taxon>
        <taxon>Pseudomonadota</taxon>
        <taxon>Gammaproteobacteria</taxon>
        <taxon>Lysobacterales</taxon>
        <taxon>Rhodanobacteraceae</taxon>
        <taxon>Dokdonella</taxon>
    </lineage>
</organism>
<dbReference type="OrthoDB" id="427605at2"/>
<gene>
    <name evidence="2" type="ORF">SAMN05216289_13416</name>
</gene>
<reference evidence="2 3" key="1">
    <citation type="submission" date="2016-10" db="EMBL/GenBank/DDBJ databases">
        <authorList>
            <person name="de Groot N.N."/>
        </authorList>
    </citation>
    <scope>NUCLEOTIDE SEQUENCE [LARGE SCALE GENOMIC DNA]</scope>
    <source>
        <strain evidence="2 3">CGMCC 1.7659</strain>
    </source>
</reference>
<dbReference type="AlphaFoldDB" id="A0A1I5A9T5"/>
<feature type="signal peptide" evidence="1">
    <location>
        <begin position="1"/>
        <end position="24"/>
    </location>
</feature>
<evidence type="ECO:0000313" key="3">
    <source>
        <dbReference type="Proteomes" id="UP000198575"/>
    </source>
</evidence>
<keyword evidence="1" id="KW-0732">Signal</keyword>
<proteinExistence type="predicted"/>
<evidence type="ECO:0000256" key="1">
    <source>
        <dbReference type="SAM" id="SignalP"/>
    </source>
</evidence>